<feature type="domain" description="Cupin type-2" evidence="1">
    <location>
        <begin position="40"/>
        <end position="96"/>
    </location>
</feature>
<dbReference type="InterPro" id="IPR013096">
    <property type="entry name" value="Cupin_2"/>
</dbReference>
<dbReference type="KEGG" id="ajg:KKR91_08145"/>
<proteinExistence type="predicted"/>
<dbReference type="PANTHER" id="PTHR43698">
    <property type="entry name" value="RIBD C-TERMINAL DOMAIN CONTAINING PROTEIN"/>
    <property type="match status" value="1"/>
</dbReference>
<sequence length="133" mass="14549">MRIEPKQPTVKGPGNLFTGDVWFDVIAAPQPAPSRMRVNTVRFSPGARTAWHSHAVGQTLHVTEGIGLVQALGGEVMVMLPGDTVYTPPGEWHWHGAGPESFMTHLAMWEAPAEGPEAEWGDHVTDEEYDARP</sequence>
<dbReference type="EMBL" id="CP076022">
    <property type="protein sequence ID" value="QWC11499.1"/>
    <property type="molecule type" value="Genomic_DNA"/>
</dbReference>
<dbReference type="InterPro" id="IPR014710">
    <property type="entry name" value="RmlC-like_jellyroll"/>
</dbReference>
<dbReference type="InterPro" id="IPR011051">
    <property type="entry name" value="RmlC_Cupin_sf"/>
</dbReference>
<dbReference type="SUPFAM" id="SSF51182">
    <property type="entry name" value="RmlC-like cupins"/>
    <property type="match status" value="1"/>
</dbReference>
<keyword evidence="3" id="KW-1185">Reference proteome</keyword>
<protein>
    <submittedName>
        <fullName evidence="2">Cupin domain-containing protein</fullName>
    </submittedName>
</protein>
<evidence type="ECO:0000313" key="2">
    <source>
        <dbReference type="EMBL" id="QWC11499.1"/>
    </source>
</evidence>
<gene>
    <name evidence="2" type="ORF">KKR91_08145</name>
</gene>
<dbReference type="PANTHER" id="PTHR43698:SF1">
    <property type="entry name" value="BLL4564 PROTEIN"/>
    <property type="match status" value="1"/>
</dbReference>
<dbReference type="RefSeq" id="WP_210228525.1">
    <property type="nucleotide sequence ID" value="NZ_CP076022.1"/>
</dbReference>
<dbReference type="Proteomes" id="UP000676885">
    <property type="component" value="Chromosome"/>
</dbReference>
<dbReference type="Gene3D" id="2.60.120.10">
    <property type="entry name" value="Jelly Rolls"/>
    <property type="match status" value="1"/>
</dbReference>
<evidence type="ECO:0000313" key="3">
    <source>
        <dbReference type="Proteomes" id="UP000676885"/>
    </source>
</evidence>
<name>A0A975M882_9MICC</name>
<dbReference type="Pfam" id="PF07883">
    <property type="entry name" value="Cupin_2"/>
    <property type="match status" value="1"/>
</dbReference>
<accession>A0A975M882</accession>
<dbReference type="CDD" id="cd02233">
    <property type="entry name" value="cupin_HNL-like"/>
    <property type="match status" value="1"/>
</dbReference>
<reference evidence="2 3" key="1">
    <citation type="submission" date="2021-05" db="EMBL/GenBank/DDBJ databases">
        <title>Novel species in genus Arthrobacter.</title>
        <authorList>
            <person name="Zhang G."/>
        </authorList>
    </citation>
    <scope>NUCLEOTIDE SEQUENCE [LARGE SCALE GENOMIC DNA]</scope>
    <source>
        <strain evidence="3">zg-ZUI227</strain>
    </source>
</reference>
<dbReference type="AlphaFoldDB" id="A0A975M882"/>
<organism evidence="2 3">
    <name type="scientific">Arthrobacter jiangjiafuii</name>
    <dbReference type="NCBI Taxonomy" id="2817475"/>
    <lineage>
        <taxon>Bacteria</taxon>
        <taxon>Bacillati</taxon>
        <taxon>Actinomycetota</taxon>
        <taxon>Actinomycetes</taxon>
        <taxon>Micrococcales</taxon>
        <taxon>Micrococcaceae</taxon>
        <taxon>Arthrobacter</taxon>
    </lineage>
</organism>
<dbReference type="InterPro" id="IPR047263">
    <property type="entry name" value="HNL-like_cupin"/>
</dbReference>
<evidence type="ECO:0000259" key="1">
    <source>
        <dbReference type="Pfam" id="PF07883"/>
    </source>
</evidence>